<feature type="coiled-coil region" evidence="1">
    <location>
        <begin position="9"/>
        <end position="92"/>
    </location>
</feature>
<accession>A0A6C0KNP6</accession>
<evidence type="ECO:0000256" key="1">
    <source>
        <dbReference type="SAM" id="Coils"/>
    </source>
</evidence>
<evidence type="ECO:0000313" key="2">
    <source>
        <dbReference type="EMBL" id="QHU17958.1"/>
    </source>
</evidence>
<dbReference type="AlphaFoldDB" id="A0A6C0KNP6"/>
<reference evidence="2" key="1">
    <citation type="journal article" date="2020" name="Nature">
        <title>Giant virus diversity and host interactions through global metagenomics.</title>
        <authorList>
            <person name="Schulz F."/>
            <person name="Roux S."/>
            <person name="Paez-Espino D."/>
            <person name="Jungbluth S."/>
            <person name="Walsh D.A."/>
            <person name="Denef V.J."/>
            <person name="McMahon K.D."/>
            <person name="Konstantinidis K.T."/>
            <person name="Eloe-Fadrosh E.A."/>
            <person name="Kyrpides N.C."/>
            <person name="Woyke T."/>
        </authorList>
    </citation>
    <scope>NUCLEOTIDE SEQUENCE</scope>
    <source>
        <strain evidence="2">GVMAG-S-3300012919-55</strain>
    </source>
</reference>
<dbReference type="EMBL" id="MN740920">
    <property type="protein sequence ID" value="QHU17958.1"/>
    <property type="molecule type" value="Genomic_DNA"/>
</dbReference>
<organism evidence="2">
    <name type="scientific">viral metagenome</name>
    <dbReference type="NCBI Taxonomy" id="1070528"/>
    <lineage>
        <taxon>unclassified sequences</taxon>
        <taxon>metagenomes</taxon>
        <taxon>organismal metagenomes</taxon>
    </lineage>
</organism>
<protein>
    <submittedName>
        <fullName evidence="2">Uncharacterized protein</fullName>
    </submittedName>
</protein>
<proteinExistence type="predicted"/>
<name>A0A6C0KNP6_9ZZZZ</name>
<keyword evidence="1" id="KW-0175">Coiled coil</keyword>
<sequence length="94" mass="10976">MAEFDLSVLNTLNEKFVLLETQLKHVKDNLEEKERKLMEINADIEKLESQKLSISVDVGSIQVEYAGLKDIYEEKKKQYKDIQENASKLLQLFD</sequence>